<gene>
    <name evidence="1" type="ORF">Cni_G07225</name>
</gene>
<evidence type="ECO:0000313" key="1">
    <source>
        <dbReference type="EMBL" id="WOK98513.1"/>
    </source>
</evidence>
<keyword evidence="2" id="KW-1185">Reference proteome</keyword>
<organism evidence="1 2">
    <name type="scientific">Canna indica</name>
    <name type="common">Indian-shot</name>
    <dbReference type="NCBI Taxonomy" id="4628"/>
    <lineage>
        <taxon>Eukaryota</taxon>
        <taxon>Viridiplantae</taxon>
        <taxon>Streptophyta</taxon>
        <taxon>Embryophyta</taxon>
        <taxon>Tracheophyta</taxon>
        <taxon>Spermatophyta</taxon>
        <taxon>Magnoliopsida</taxon>
        <taxon>Liliopsida</taxon>
        <taxon>Zingiberales</taxon>
        <taxon>Cannaceae</taxon>
        <taxon>Canna</taxon>
    </lineage>
</organism>
<dbReference type="Proteomes" id="UP001327560">
    <property type="component" value="Chromosome 2"/>
</dbReference>
<sequence length="57" mass="6272">MLREVISVLEEEGAEIVNASFKSLGDMSFHTIHCQAISPRIGVDSSRVHARLKGLVH</sequence>
<reference evidence="1 2" key="1">
    <citation type="submission" date="2023-10" db="EMBL/GenBank/DDBJ databases">
        <title>Chromosome-scale genome assembly provides insights into flower coloration mechanisms of Canna indica.</title>
        <authorList>
            <person name="Li C."/>
        </authorList>
    </citation>
    <scope>NUCLEOTIDE SEQUENCE [LARGE SCALE GENOMIC DNA]</scope>
    <source>
        <tissue evidence="1">Flower</tissue>
    </source>
</reference>
<name>A0AAQ3Q5J0_9LILI</name>
<protein>
    <submittedName>
        <fullName evidence="1">Uncharacterized protein</fullName>
    </submittedName>
</protein>
<dbReference type="AlphaFoldDB" id="A0AAQ3Q5J0"/>
<accession>A0AAQ3Q5J0</accession>
<dbReference type="EMBL" id="CP136891">
    <property type="protein sequence ID" value="WOK98513.1"/>
    <property type="molecule type" value="Genomic_DNA"/>
</dbReference>
<evidence type="ECO:0000313" key="2">
    <source>
        <dbReference type="Proteomes" id="UP001327560"/>
    </source>
</evidence>
<proteinExistence type="predicted"/>